<accession>A0ABZ1YRL4</accession>
<evidence type="ECO:0000313" key="1">
    <source>
        <dbReference type="EMBL" id="WUV45748.1"/>
    </source>
</evidence>
<dbReference type="PANTHER" id="PTHR43861">
    <property type="entry name" value="TRANS-ACONITATE 2-METHYLTRANSFERASE-RELATED"/>
    <property type="match status" value="1"/>
</dbReference>
<protein>
    <submittedName>
        <fullName evidence="1">Methyltransferase domain-containing protein</fullName>
    </submittedName>
</protein>
<keyword evidence="2" id="KW-1185">Reference proteome</keyword>
<name>A0ABZ1YRL4_9NOCA</name>
<keyword evidence="1" id="KW-0489">Methyltransferase</keyword>
<dbReference type="Gene3D" id="3.40.50.150">
    <property type="entry name" value="Vaccinia Virus protein VP39"/>
    <property type="match status" value="1"/>
</dbReference>
<dbReference type="SUPFAM" id="SSF53335">
    <property type="entry name" value="S-adenosyl-L-methionine-dependent methyltransferases"/>
    <property type="match status" value="1"/>
</dbReference>
<proteinExistence type="predicted"/>
<organism evidence="1 2">
    <name type="scientific">Nocardia vinacea</name>
    <dbReference type="NCBI Taxonomy" id="96468"/>
    <lineage>
        <taxon>Bacteria</taxon>
        <taxon>Bacillati</taxon>
        <taxon>Actinomycetota</taxon>
        <taxon>Actinomycetes</taxon>
        <taxon>Mycobacteriales</taxon>
        <taxon>Nocardiaceae</taxon>
        <taxon>Nocardia</taxon>
    </lineage>
</organism>
<evidence type="ECO:0000313" key="2">
    <source>
        <dbReference type="Proteomes" id="UP001432062"/>
    </source>
</evidence>
<dbReference type="Pfam" id="PF13489">
    <property type="entry name" value="Methyltransf_23"/>
    <property type="match status" value="1"/>
</dbReference>
<dbReference type="GO" id="GO:0032259">
    <property type="term" value="P:methylation"/>
    <property type="evidence" value="ECO:0007669"/>
    <property type="project" value="UniProtKB-KW"/>
</dbReference>
<dbReference type="CDD" id="cd02440">
    <property type="entry name" value="AdoMet_MTases"/>
    <property type="match status" value="1"/>
</dbReference>
<dbReference type="GO" id="GO:0008168">
    <property type="term" value="F:methyltransferase activity"/>
    <property type="evidence" value="ECO:0007669"/>
    <property type="project" value="UniProtKB-KW"/>
</dbReference>
<dbReference type="InterPro" id="IPR029063">
    <property type="entry name" value="SAM-dependent_MTases_sf"/>
</dbReference>
<reference evidence="1" key="1">
    <citation type="submission" date="2022-10" db="EMBL/GenBank/DDBJ databases">
        <title>The complete genomes of actinobacterial strains from the NBC collection.</title>
        <authorList>
            <person name="Joergensen T.S."/>
            <person name="Alvarez Arevalo M."/>
            <person name="Sterndorff E.B."/>
            <person name="Faurdal D."/>
            <person name="Vuksanovic O."/>
            <person name="Mourched A.-S."/>
            <person name="Charusanti P."/>
            <person name="Shaw S."/>
            <person name="Blin K."/>
            <person name="Weber T."/>
        </authorList>
    </citation>
    <scope>NUCLEOTIDE SEQUENCE</scope>
    <source>
        <strain evidence="1">NBC_01482</strain>
    </source>
</reference>
<keyword evidence="1" id="KW-0808">Transferase</keyword>
<sequence>MANSSEDLRLWDAAAETYATTVSGPADSFYRRIHEFLWSHLGPVADLDVLDLGCGHGWLAEQMRQAGARATGIDGSEALLTTARSHYPEIDFHQHDLTLGLPDPARRYDRIVAHMVLMDVPVLDRLLTDVAAALRDGGVFVFSILHPAFFSRDIIDEGPGGQRYRKVAGYLEHETRWIESFGGHRHYHRPLSWYAEQLTAHGLVITGIHEPPSLPHNDIPDTEWTEYQKWFSTIPTMLAMSCSPSDRTTKLRRG</sequence>
<dbReference type="EMBL" id="CP109441">
    <property type="protein sequence ID" value="WUV45748.1"/>
    <property type="molecule type" value="Genomic_DNA"/>
</dbReference>
<dbReference type="Proteomes" id="UP001432062">
    <property type="component" value="Chromosome"/>
</dbReference>
<dbReference type="RefSeq" id="WP_329409244.1">
    <property type="nucleotide sequence ID" value="NZ_CP109441.1"/>
</dbReference>
<gene>
    <name evidence="1" type="ORF">OG563_42815</name>
</gene>